<dbReference type="Proteomes" id="UP001055658">
    <property type="component" value="Chromosome"/>
</dbReference>
<protein>
    <submittedName>
        <fullName evidence="2">M15 family metallopeptidase</fullName>
    </submittedName>
</protein>
<keyword evidence="3" id="KW-1185">Reference proteome</keyword>
<name>A0ABY4VL27_9GAMM</name>
<gene>
    <name evidence="2" type="ORF">MJO52_10525</name>
</gene>
<dbReference type="InterPro" id="IPR039561">
    <property type="entry name" value="Peptidase_M15C"/>
</dbReference>
<feature type="domain" description="Peptidase M15C" evidence="1">
    <location>
        <begin position="162"/>
        <end position="250"/>
    </location>
</feature>
<dbReference type="InterPro" id="IPR009045">
    <property type="entry name" value="Zn_M74/Hedgehog-like"/>
</dbReference>
<sequence length="319" mass="36308">MSHYIIFVLIVFGLIACGKDSLRDITEQDFQPGAETGIFNVSQSECELMMYRKIIIKESPVGCERLKKVVFDFYPLLEDSDIAGALNSEHDLKNKNDTNRQKGAIIVLDVVADNVLALFGELYQRQFPIKSAIPIEYFSKKERKTEDMNNSLAFDSRPITDGSKWSEHAYGVAIDINPMQNPYLYIDKSSKPILIPKNTKEGYLNRAKYRAGKPVRAGMSEDVTSLFAMYGFAVWGGDWDVPIDYMHFQVGSRHFIEHLVALPIEQARLLFENYTSQLRQCFEHGESISDANFLRKYCVDKVSAAFEPRQDKVKGTSNI</sequence>
<evidence type="ECO:0000259" key="1">
    <source>
        <dbReference type="Pfam" id="PF13539"/>
    </source>
</evidence>
<accession>A0ABY4VL27</accession>
<dbReference type="Gene3D" id="3.30.1380.10">
    <property type="match status" value="1"/>
</dbReference>
<dbReference type="SUPFAM" id="SSF55166">
    <property type="entry name" value="Hedgehog/DD-peptidase"/>
    <property type="match status" value="1"/>
</dbReference>
<reference evidence="2" key="1">
    <citation type="submission" date="2022-02" db="EMBL/GenBank/DDBJ databases">
        <title>Coral-associated bacteria.</title>
        <authorList>
            <person name="Tang K."/>
            <person name="Wang X."/>
        </authorList>
    </citation>
    <scope>NUCLEOTIDE SEQUENCE</scope>
    <source>
        <strain evidence="2">SCSIO 43006</strain>
    </source>
</reference>
<evidence type="ECO:0000313" key="3">
    <source>
        <dbReference type="Proteomes" id="UP001055658"/>
    </source>
</evidence>
<dbReference type="Pfam" id="PF13539">
    <property type="entry name" value="Peptidase_M15_4"/>
    <property type="match status" value="1"/>
</dbReference>
<evidence type="ECO:0000313" key="2">
    <source>
        <dbReference type="EMBL" id="USD23550.1"/>
    </source>
</evidence>
<dbReference type="EMBL" id="CP092418">
    <property type="protein sequence ID" value="USD23550.1"/>
    <property type="molecule type" value="Genomic_DNA"/>
</dbReference>
<proteinExistence type="predicted"/>
<dbReference type="RefSeq" id="WP_252085895.1">
    <property type="nucleotide sequence ID" value="NZ_CP092418.1"/>
</dbReference>
<organism evidence="2 3">
    <name type="scientific">Microbulbifer variabilis</name>
    <dbReference type="NCBI Taxonomy" id="266805"/>
    <lineage>
        <taxon>Bacteria</taxon>
        <taxon>Pseudomonadati</taxon>
        <taxon>Pseudomonadota</taxon>
        <taxon>Gammaproteobacteria</taxon>
        <taxon>Cellvibrionales</taxon>
        <taxon>Microbulbiferaceae</taxon>
        <taxon>Microbulbifer</taxon>
    </lineage>
</organism>